<protein>
    <recommendedName>
        <fullName evidence="3">DUF2642 domain-containing protein</fullName>
    </recommendedName>
</protein>
<keyword evidence="2" id="KW-1185">Reference proteome</keyword>
<dbReference type="PATRIC" id="fig|1423815.3.peg.79"/>
<proteinExistence type="predicted"/>
<dbReference type="AlphaFoldDB" id="A0A0R1SIH4"/>
<evidence type="ECO:0008006" key="3">
    <source>
        <dbReference type="Google" id="ProtNLM"/>
    </source>
</evidence>
<dbReference type="Proteomes" id="UP000051647">
    <property type="component" value="Unassembled WGS sequence"/>
</dbReference>
<dbReference type="RefSeq" id="WP_010623672.1">
    <property type="nucleotide sequence ID" value="NZ_AZFA01000001.1"/>
</dbReference>
<reference evidence="1 2" key="1">
    <citation type="journal article" date="2015" name="Genome Announc.">
        <title>Expanding the biotechnology potential of lactobacilli through comparative genomics of 213 strains and associated genera.</title>
        <authorList>
            <person name="Sun Z."/>
            <person name="Harris H.M."/>
            <person name="McCann A."/>
            <person name="Guo C."/>
            <person name="Argimon S."/>
            <person name="Zhang W."/>
            <person name="Yang X."/>
            <person name="Jeffery I.B."/>
            <person name="Cooney J.C."/>
            <person name="Kagawa T.F."/>
            <person name="Liu W."/>
            <person name="Song Y."/>
            <person name="Salvetti E."/>
            <person name="Wrobel A."/>
            <person name="Rasinkangas P."/>
            <person name="Parkhill J."/>
            <person name="Rea M.C."/>
            <person name="O'Sullivan O."/>
            <person name="Ritari J."/>
            <person name="Douillard F.P."/>
            <person name="Paul Ross R."/>
            <person name="Yang R."/>
            <person name="Briner A.E."/>
            <person name="Felis G.E."/>
            <person name="de Vos W.M."/>
            <person name="Barrangou R."/>
            <person name="Klaenhammer T.R."/>
            <person name="Caufield P.W."/>
            <person name="Cui Y."/>
            <person name="Zhang H."/>
            <person name="O'Toole P.W."/>
        </authorList>
    </citation>
    <scope>NUCLEOTIDE SEQUENCE [LARGE SCALE GENOMIC DNA]</scope>
    <source>
        <strain evidence="1 2">DSM 14857</strain>
    </source>
</reference>
<accession>A0A0R1SIH4</accession>
<dbReference type="OrthoDB" id="2328197at2"/>
<organism evidence="1 2">
    <name type="scientific">Companilactobacillus versmoldensis DSM 14857 = KCTC 3814</name>
    <dbReference type="NCBI Taxonomy" id="1423815"/>
    <lineage>
        <taxon>Bacteria</taxon>
        <taxon>Bacillati</taxon>
        <taxon>Bacillota</taxon>
        <taxon>Bacilli</taxon>
        <taxon>Lactobacillales</taxon>
        <taxon>Lactobacillaceae</taxon>
        <taxon>Companilactobacillus</taxon>
    </lineage>
</organism>
<dbReference type="STRING" id="1423815.FC27_GL000078"/>
<name>A0A0R1SIH4_9LACO</name>
<sequence>MQLQSRLTNNHFAQNLIQTTSDLIDRTFDFNFGENIPLDLIQMPTDQLNLFAKQSLEQHYTIILTTTLNQQYQGTLVKAIGQKKYIMKVSSSFYKIFELSEVKSINLAGSI</sequence>
<evidence type="ECO:0000313" key="1">
    <source>
        <dbReference type="EMBL" id="KRL68382.1"/>
    </source>
</evidence>
<gene>
    <name evidence="1" type="ORF">FC27_GL000078</name>
</gene>
<dbReference type="EMBL" id="AZFA01000001">
    <property type="protein sequence ID" value="KRL68382.1"/>
    <property type="molecule type" value="Genomic_DNA"/>
</dbReference>
<evidence type="ECO:0000313" key="2">
    <source>
        <dbReference type="Proteomes" id="UP000051647"/>
    </source>
</evidence>
<dbReference type="eggNOG" id="ENOG5030AUY">
    <property type="taxonomic scope" value="Bacteria"/>
</dbReference>
<comment type="caution">
    <text evidence="1">The sequence shown here is derived from an EMBL/GenBank/DDBJ whole genome shotgun (WGS) entry which is preliminary data.</text>
</comment>